<dbReference type="AlphaFoldDB" id="A0A5C5YZ16"/>
<gene>
    <name evidence="1" type="ORF">CA13_10480</name>
</gene>
<reference evidence="1 2" key="1">
    <citation type="submission" date="2019-02" db="EMBL/GenBank/DDBJ databases">
        <title>Deep-cultivation of Planctomycetes and their phenomic and genomic characterization uncovers novel biology.</title>
        <authorList>
            <person name="Wiegand S."/>
            <person name="Jogler M."/>
            <person name="Boedeker C."/>
            <person name="Pinto D."/>
            <person name="Vollmers J."/>
            <person name="Rivas-Marin E."/>
            <person name="Kohn T."/>
            <person name="Peeters S.H."/>
            <person name="Heuer A."/>
            <person name="Rast P."/>
            <person name="Oberbeckmann S."/>
            <person name="Bunk B."/>
            <person name="Jeske O."/>
            <person name="Meyerdierks A."/>
            <person name="Storesund J.E."/>
            <person name="Kallscheuer N."/>
            <person name="Luecker S."/>
            <person name="Lage O.M."/>
            <person name="Pohl T."/>
            <person name="Merkel B.J."/>
            <person name="Hornburger P."/>
            <person name="Mueller R.-W."/>
            <person name="Bruemmer F."/>
            <person name="Labrenz M."/>
            <person name="Spormann A.M."/>
            <person name="Op Den Camp H."/>
            <person name="Overmann J."/>
            <person name="Amann R."/>
            <person name="Jetten M.S.M."/>
            <person name="Mascher T."/>
            <person name="Medema M.H."/>
            <person name="Devos D.P."/>
            <person name="Kaster A.-K."/>
            <person name="Ovreas L."/>
            <person name="Rohde M."/>
            <person name="Galperin M.Y."/>
            <person name="Jogler C."/>
        </authorList>
    </citation>
    <scope>NUCLEOTIDE SEQUENCE [LARGE SCALE GENOMIC DNA]</scope>
    <source>
        <strain evidence="1 2">CA13</strain>
    </source>
</reference>
<dbReference type="OrthoDB" id="1161036at2"/>
<dbReference type="RefSeq" id="WP_146394814.1">
    <property type="nucleotide sequence ID" value="NZ_SJPJ01000001.1"/>
</dbReference>
<accession>A0A5C5YZ16</accession>
<name>A0A5C5YZ16_9BACT</name>
<evidence type="ECO:0000313" key="1">
    <source>
        <dbReference type="EMBL" id="TWT79643.1"/>
    </source>
</evidence>
<dbReference type="EMBL" id="SJPJ01000001">
    <property type="protein sequence ID" value="TWT79643.1"/>
    <property type="molecule type" value="Genomic_DNA"/>
</dbReference>
<keyword evidence="2" id="KW-1185">Reference proteome</keyword>
<organism evidence="1 2">
    <name type="scientific">Novipirellula herctigrandis</name>
    <dbReference type="NCBI Taxonomy" id="2527986"/>
    <lineage>
        <taxon>Bacteria</taxon>
        <taxon>Pseudomonadati</taxon>
        <taxon>Planctomycetota</taxon>
        <taxon>Planctomycetia</taxon>
        <taxon>Pirellulales</taxon>
        <taxon>Pirellulaceae</taxon>
        <taxon>Novipirellula</taxon>
    </lineage>
</organism>
<proteinExistence type="predicted"/>
<comment type="caution">
    <text evidence="1">The sequence shown here is derived from an EMBL/GenBank/DDBJ whole genome shotgun (WGS) entry which is preliminary data.</text>
</comment>
<evidence type="ECO:0000313" key="2">
    <source>
        <dbReference type="Proteomes" id="UP000315010"/>
    </source>
</evidence>
<sequence length="152" mass="17088">MQSEEDRKHRLTPREARKMRLEEIGVPASFVATIAELSKREDHLSYVLLDEDKAYFNLMTSDWADLEETEVTPLATGCNGDTFYLAISCGKSTEFVDFCLESGVTERFETFDDLVVSILYGIAYNVKSDEDLMSVAKELGFSGTISLSDMDL</sequence>
<protein>
    <submittedName>
        <fullName evidence="1">Uncharacterized protein</fullName>
    </submittedName>
</protein>
<dbReference type="Proteomes" id="UP000315010">
    <property type="component" value="Unassembled WGS sequence"/>
</dbReference>